<evidence type="ECO:0000313" key="7">
    <source>
        <dbReference type="Proteomes" id="UP000316639"/>
    </source>
</evidence>
<evidence type="ECO:0000256" key="4">
    <source>
        <dbReference type="PROSITE-ProRule" id="PRU00335"/>
    </source>
</evidence>
<accession>A0A563F4U1</accession>
<dbReference type="Gene3D" id="1.10.10.60">
    <property type="entry name" value="Homeodomain-like"/>
    <property type="match status" value="1"/>
</dbReference>
<keyword evidence="3" id="KW-0804">Transcription</keyword>
<dbReference type="SUPFAM" id="SSF46689">
    <property type="entry name" value="Homeodomain-like"/>
    <property type="match status" value="1"/>
</dbReference>
<keyword evidence="2 4" id="KW-0238">DNA-binding</keyword>
<dbReference type="GO" id="GO:0000976">
    <property type="term" value="F:transcription cis-regulatory region binding"/>
    <property type="evidence" value="ECO:0007669"/>
    <property type="project" value="TreeGrafter"/>
</dbReference>
<dbReference type="Gene3D" id="1.10.357.10">
    <property type="entry name" value="Tetracycline Repressor, domain 2"/>
    <property type="match status" value="1"/>
</dbReference>
<dbReference type="InterPro" id="IPR036271">
    <property type="entry name" value="Tet_transcr_reg_TetR-rel_C_sf"/>
</dbReference>
<evidence type="ECO:0000256" key="1">
    <source>
        <dbReference type="ARBA" id="ARBA00023015"/>
    </source>
</evidence>
<organism evidence="6 7">
    <name type="scientific">Lentzea tibetensis</name>
    <dbReference type="NCBI Taxonomy" id="2591470"/>
    <lineage>
        <taxon>Bacteria</taxon>
        <taxon>Bacillati</taxon>
        <taxon>Actinomycetota</taxon>
        <taxon>Actinomycetes</taxon>
        <taxon>Pseudonocardiales</taxon>
        <taxon>Pseudonocardiaceae</taxon>
        <taxon>Lentzea</taxon>
    </lineage>
</organism>
<dbReference type="InterPro" id="IPR009057">
    <property type="entry name" value="Homeodomain-like_sf"/>
</dbReference>
<evidence type="ECO:0000259" key="5">
    <source>
        <dbReference type="PROSITE" id="PS50977"/>
    </source>
</evidence>
<dbReference type="Proteomes" id="UP000316639">
    <property type="component" value="Unassembled WGS sequence"/>
</dbReference>
<dbReference type="InterPro" id="IPR004111">
    <property type="entry name" value="Repressor_TetR_C"/>
</dbReference>
<gene>
    <name evidence="6" type="ORF">FKR81_01265</name>
</gene>
<feature type="DNA-binding region" description="H-T-H motif" evidence="4">
    <location>
        <begin position="53"/>
        <end position="72"/>
    </location>
</feature>
<dbReference type="InterPro" id="IPR001647">
    <property type="entry name" value="HTH_TetR"/>
</dbReference>
<sequence>MYGGSGDPKRSLELLWGVQEEKPKRGPKPRFTVDDIVRVAIAIADAEGLDALSMRRVAGDLGITAMSLYGYVPSKAELIDVLVDRVVGEIEMVEVAGDWRAKLEHVARENWRLNVRHPWLLQVSSSRPVLGPNMIAKYDYELRAVNGIGLTSIEMDLVIGFVTDYAHGAARNAVEAAQVEQRTGATDDQWWEEYSPLLEKVFDAEKYPVAAVVGAEAGAEYGAAVDPSRAFEFGLVRLLDGVAVLVGSKG</sequence>
<dbReference type="PROSITE" id="PS50977">
    <property type="entry name" value="HTH_TETR_2"/>
    <property type="match status" value="1"/>
</dbReference>
<reference evidence="6 7" key="1">
    <citation type="submission" date="2019-07" db="EMBL/GenBank/DDBJ databases">
        <title>Lentzea xizangensis sp. nov., isolated from Qinghai-Tibetan Plateau Soils.</title>
        <authorList>
            <person name="Huang J."/>
        </authorList>
    </citation>
    <scope>NUCLEOTIDE SEQUENCE [LARGE SCALE GENOMIC DNA]</scope>
    <source>
        <strain evidence="6 7">FXJ1.1311</strain>
    </source>
</reference>
<dbReference type="AlphaFoldDB" id="A0A563F4U1"/>
<keyword evidence="1" id="KW-0805">Transcription regulation</keyword>
<evidence type="ECO:0000256" key="3">
    <source>
        <dbReference type="ARBA" id="ARBA00023163"/>
    </source>
</evidence>
<evidence type="ECO:0000256" key="2">
    <source>
        <dbReference type="ARBA" id="ARBA00023125"/>
    </source>
</evidence>
<feature type="domain" description="HTH tetR-type" evidence="5">
    <location>
        <begin position="30"/>
        <end position="90"/>
    </location>
</feature>
<keyword evidence="7" id="KW-1185">Reference proteome</keyword>
<dbReference type="PANTHER" id="PTHR30055">
    <property type="entry name" value="HTH-TYPE TRANSCRIPTIONAL REGULATOR RUTR"/>
    <property type="match status" value="1"/>
</dbReference>
<proteinExistence type="predicted"/>
<comment type="caution">
    <text evidence="6">The sequence shown here is derived from an EMBL/GenBank/DDBJ whole genome shotgun (WGS) entry which is preliminary data.</text>
</comment>
<dbReference type="InterPro" id="IPR050109">
    <property type="entry name" value="HTH-type_TetR-like_transc_reg"/>
</dbReference>
<evidence type="ECO:0000313" key="6">
    <source>
        <dbReference type="EMBL" id="TWP54394.1"/>
    </source>
</evidence>
<protein>
    <submittedName>
        <fullName evidence="6">TetR/AcrR family transcriptional regulator</fullName>
    </submittedName>
</protein>
<dbReference type="OrthoDB" id="2570341at2"/>
<dbReference type="EMBL" id="VOBR01000001">
    <property type="protein sequence ID" value="TWP54394.1"/>
    <property type="molecule type" value="Genomic_DNA"/>
</dbReference>
<dbReference type="GO" id="GO:0003700">
    <property type="term" value="F:DNA-binding transcription factor activity"/>
    <property type="evidence" value="ECO:0007669"/>
    <property type="project" value="TreeGrafter"/>
</dbReference>
<dbReference type="Pfam" id="PF00440">
    <property type="entry name" value="TetR_N"/>
    <property type="match status" value="1"/>
</dbReference>
<name>A0A563F4U1_9PSEU</name>
<dbReference type="Pfam" id="PF02909">
    <property type="entry name" value="TetR_C_1"/>
    <property type="match status" value="1"/>
</dbReference>
<dbReference type="PANTHER" id="PTHR30055:SF151">
    <property type="entry name" value="TRANSCRIPTIONAL REGULATORY PROTEIN"/>
    <property type="match status" value="1"/>
</dbReference>
<dbReference type="GO" id="GO:0045892">
    <property type="term" value="P:negative regulation of DNA-templated transcription"/>
    <property type="evidence" value="ECO:0007669"/>
    <property type="project" value="InterPro"/>
</dbReference>
<dbReference type="SUPFAM" id="SSF48498">
    <property type="entry name" value="Tetracyclin repressor-like, C-terminal domain"/>
    <property type="match status" value="1"/>
</dbReference>